<comment type="miscellaneous">
    <text evidence="6">In the reaction, the free carboxyl group of octanoic acid is attached via an amide linkage to the epsilon-amino group of a specific lysine residue of lipoyl domains of lipoate-dependent enzymes.</text>
</comment>
<comment type="similarity">
    <text evidence="6 7">Belongs to the LipB family.</text>
</comment>
<comment type="caution">
    <text evidence="12">The sequence shown here is derived from an EMBL/GenBank/DDBJ whole genome shotgun (WGS) entry which is preliminary data.</text>
</comment>
<dbReference type="PANTHER" id="PTHR10993:SF7">
    <property type="entry name" value="LIPOYLTRANSFERASE 2, MITOCHONDRIAL-RELATED"/>
    <property type="match status" value="1"/>
</dbReference>
<keyword evidence="3 6" id="KW-0808">Transferase</keyword>
<dbReference type="Gene3D" id="3.30.930.10">
    <property type="entry name" value="Bira Bifunctional Protein, Domain 2"/>
    <property type="match status" value="1"/>
</dbReference>
<dbReference type="NCBIfam" id="TIGR00214">
    <property type="entry name" value="lipB"/>
    <property type="match status" value="1"/>
</dbReference>
<dbReference type="PIRSF" id="PIRSF016262">
    <property type="entry name" value="LPLase"/>
    <property type="match status" value="1"/>
</dbReference>
<evidence type="ECO:0000313" key="13">
    <source>
        <dbReference type="Proteomes" id="UP000654401"/>
    </source>
</evidence>
<dbReference type="FunFam" id="3.30.930.10:FF:000020">
    <property type="entry name" value="Octanoyltransferase"/>
    <property type="match status" value="1"/>
</dbReference>
<comment type="catalytic activity">
    <reaction evidence="6 7">
        <text>octanoyl-[ACP] + L-lysyl-[protein] = N(6)-octanoyl-L-lysyl-[protein] + holo-[ACP] + H(+)</text>
        <dbReference type="Rhea" id="RHEA:17665"/>
        <dbReference type="Rhea" id="RHEA-COMP:9636"/>
        <dbReference type="Rhea" id="RHEA-COMP:9685"/>
        <dbReference type="Rhea" id="RHEA-COMP:9752"/>
        <dbReference type="Rhea" id="RHEA-COMP:9928"/>
        <dbReference type="ChEBI" id="CHEBI:15378"/>
        <dbReference type="ChEBI" id="CHEBI:29969"/>
        <dbReference type="ChEBI" id="CHEBI:64479"/>
        <dbReference type="ChEBI" id="CHEBI:78463"/>
        <dbReference type="ChEBI" id="CHEBI:78809"/>
        <dbReference type="EC" id="2.3.1.181"/>
    </reaction>
</comment>
<evidence type="ECO:0000256" key="7">
    <source>
        <dbReference type="PIRNR" id="PIRNR016262"/>
    </source>
</evidence>
<feature type="active site" description="Acyl-thioester intermediate" evidence="6 8">
    <location>
        <position position="167"/>
    </location>
</feature>
<dbReference type="GO" id="GO:0005737">
    <property type="term" value="C:cytoplasm"/>
    <property type="evidence" value="ECO:0007669"/>
    <property type="project" value="UniProtKB-SubCell"/>
</dbReference>
<dbReference type="InterPro" id="IPR000544">
    <property type="entry name" value="Octanoyltransferase"/>
</dbReference>
<name>A0A8J6TWZ0_9GAMM</name>
<reference evidence="12 13" key="1">
    <citation type="submission" date="2020-08" db="EMBL/GenBank/DDBJ databases">
        <title>Bridging the membrane lipid divide: bacteria of the FCB group superphylum have the potential to synthesize archaeal ether lipids.</title>
        <authorList>
            <person name="Villanueva L."/>
            <person name="Von Meijenfeldt F.A.B."/>
            <person name="Westbye A.B."/>
            <person name="Yadav S."/>
            <person name="Hopmans E.C."/>
            <person name="Dutilh B.E."/>
            <person name="Sinninghe Damste J.S."/>
        </authorList>
    </citation>
    <scope>NUCLEOTIDE SEQUENCE [LARGE SCALE GENOMIC DNA]</scope>
    <source>
        <strain evidence="12">NIOZ-UU100</strain>
    </source>
</reference>
<dbReference type="HAMAP" id="MF_00013">
    <property type="entry name" value="LipB"/>
    <property type="match status" value="1"/>
</dbReference>
<dbReference type="UniPathway" id="UPA00538">
    <property type="reaction ID" value="UER00592"/>
</dbReference>
<evidence type="ECO:0000256" key="8">
    <source>
        <dbReference type="PIRSR" id="PIRSR016262-1"/>
    </source>
</evidence>
<protein>
    <recommendedName>
        <fullName evidence="6 7">Octanoyltransferase</fullName>
        <ecNumber evidence="6 7">2.3.1.181</ecNumber>
    </recommendedName>
    <alternativeName>
        <fullName evidence="6">Lipoate-protein ligase B</fullName>
    </alternativeName>
    <alternativeName>
        <fullName evidence="6">Lipoyl/octanoyl transferase</fullName>
    </alternativeName>
    <alternativeName>
        <fullName evidence="6">Octanoyl-[acyl-carrier-protein]-protein N-octanoyltransferase</fullName>
    </alternativeName>
</protein>
<dbReference type="Pfam" id="PF21948">
    <property type="entry name" value="LplA-B_cat"/>
    <property type="match status" value="1"/>
</dbReference>
<evidence type="ECO:0000256" key="10">
    <source>
        <dbReference type="PIRSR" id="PIRSR016262-3"/>
    </source>
</evidence>
<dbReference type="EC" id="2.3.1.181" evidence="6 7"/>
<dbReference type="InterPro" id="IPR004143">
    <property type="entry name" value="BPL_LPL_catalytic"/>
</dbReference>
<dbReference type="PROSITE" id="PS01313">
    <property type="entry name" value="LIPB"/>
    <property type="match status" value="1"/>
</dbReference>
<accession>A0A8J6TWZ0</accession>
<evidence type="ECO:0000256" key="4">
    <source>
        <dbReference type="ARBA" id="ARBA00023315"/>
    </source>
</evidence>
<evidence type="ECO:0000256" key="1">
    <source>
        <dbReference type="ARBA" id="ARBA00004821"/>
    </source>
</evidence>
<feature type="binding site" evidence="6 9">
    <location>
        <begin position="69"/>
        <end position="76"/>
    </location>
    <ligand>
        <name>substrate</name>
    </ligand>
</feature>
<dbReference type="Proteomes" id="UP000654401">
    <property type="component" value="Unassembled WGS sequence"/>
</dbReference>
<evidence type="ECO:0000256" key="6">
    <source>
        <dbReference type="HAMAP-Rule" id="MF_00013"/>
    </source>
</evidence>
<evidence type="ECO:0000256" key="5">
    <source>
        <dbReference type="ARBA" id="ARBA00024732"/>
    </source>
</evidence>
<feature type="site" description="Lowers pKa of active site Cys" evidence="6 10">
    <location>
        <position position="133"/>
    </location>
</feature>
<dbReference type="CDD" id="cd16444">
    <property type="entry name" value="LipB"/>
    <property type="match status" value="1"/>
</dbReference>
<feature type="domain" description="BPL/LPL catalytic" evidence="11">
    <location>
        <begin position="30"/>
        <end position="205"/>
    </location>
</feature>
<evidence type="ECO:0000256" key="3">
    <source>
        <dbReference type="ARBA" id="ARBA00022679"/>
    </source>
</evidence>
<dbReference type="GO" id="GO:0033819">
    <property type="term" value="F:lipoyl(octanoyl) transferase activity"/>
    <property type="evidence" value="ECO:0007669"/>
    <property type="project" value="UniProtKB-EC"/>
</dbReference>
<comment type="subcellular location">
    <subcellularLocation>
        <location evidence="6">Cytoplasm</location>
    </subcellularLocation>
</comment>
<keyword evidence="2 6" id="KW-0963">Cytoplasm</keyword>
<dbReference type="InterPro" id="IPR045864">
    <property type="entry name" value="aa-tRNA-synth_II/BPL/LPL"/>
</dbReference>
<keyword evidence="4 6" id="KW-0012">Acyltransferase</keyword>
<dbReference type="PANTHER" id="PTHR10993">
    <property type="entry name" value="OCTANOYLTRANSFERASE"/>
    <property type="match status" value="1"/>
</dbReference>
<feature type="binding site" evidence="6 9">
    <location>
        <begin position="136"/>
        <end position="138"/>
    </location>
    <ligand>
        <name>substrate</name>
    </ligand>
</feature>
<dbReference type="SUPFAM" id="SSF55681">
    <property type="entry name" value="Class II aaRS and biotin synthetases"/>
    <property type="match status" value="1"/>
</dbReference>
<feature type="binding site" evidence="6 9">
    <location>
        <begin position="149"/>
        <end position="151"/>
    </location>
    <ligand>
        <name>substrate</name>
    </ligand>
</feature>
<dbReference type="AlphaFoldDB" id="A0A8J6TWZ0"/>
<comment type="pathway">
    <text evidence="1 6 7">Protein modification; protein lipoylation via endogenous pathway; protein N(6)-(lipoyl)lysine from octanoyl-[acyl-carrier-protein]: step 1/2.</text>
</comment>
<evidence type="ECO:0000259" key="11">
    <source>
        <dbReference type="PROSITE" id="PS51733"/>
    </source>
</evidence>
<proteinExistence type="inferred from homology"/>
<organism evidence="12 13">
    <name type="scientific">Candidatus Thiopontia autotrophica</name>
    <dbReference type="NCBI Taxonomy" id="2841688"/>
    <lineage>
        <taxon>Bacteria</taxon>
        <taxon>Pseudomonadati</taxon>
        <taxon>Pseudomonadota</taxon>
        <taxon>Gammaproteobacteria</taxon>
        <taxon>Candidatus Thiopontia</taxon>
    </lineage>
</organism>
<dbReference type="EMBL" id="JACNFK010000008">
    <property type="protein sequence ID" value="MBC8518852.1"/>
    <property type="molecule type" value="Genomic_DNA"/>
</dbReference>
<dbReference type="InterPro" id="IPR020605">
    <property type="entry name" value="Octanoyltransferase_CS"/>
</dbReference>
<gene>
    <name evidence="6 12" type="primary">lipB</name>
    <name evidence="12" type="ORF">H8D24_00400</name>
</gene>
<dbReference type="PROSITE" id="PS51733">
    <property type="entry name" value="BPL_LPL_CATALYTIC"/>
    <property type="match status" value="1"/>
</dbReference>
<evidence type="ECO:0000256" key="2">
    <source>
        <dbReference type="ARBA" id="ARBA00022490"/>
    </source>
</evidence>
<comment type="function">
    <text evidence="5 6 7">Catalyzes the transfer of endogenously produced octanoic acid from octanoyl-acyl-carrier-protein onto the lipoyl domains of lipoate-dependent enzymes. Lipoyl-ACP can also act as a substrate although octanoyl-ACP is likely to be the physiological substrate.</text>
</comment>
<dbReference type="NCBIfam" id="NF010922">
    <property type="entry name" value="PRK14342.1"/>
    <property type="match status" value="1"/>
</dbReference>
<dbReference type="GO" id="GO:0009249">
    <property type="term" value="P:protein lipoylation"/>
    <property type="evidence" value="ECO:0007669"/>
    <property type="project" value="InterPro"/>
</dbReference>
<evidence type="ECO:0000313" key="12">
    <source>
        <dbReference type="EMBL" id="MBC8518852.1"/>
    </source>
</evidence>
<evidence type="ECO:0000256" key="9">
    <source>
        <dbReference type="PIRSR" id="PIRSR016262-2"/>
    </source>
</evidence>
<sequence length="210" mass="23587">MQEITVRQHGISPYEPTWRMMQKFTEERNDITPDELWLVEHPPVFTLGKASKHEHLLNPGNIPVVQIDRGGQVTYHGPGQLVLYTMIDIQRKNIGVRALVTALENSLINTLKTFGIDSVARSDAPGVYVDGAKIAAIGLRIRKGRSFHGLSFNLDMDLEPFSRINPCGYRGLQVTQLSDLITLPESGEIERLLVQQLVNQLGYNWNGEIT</sequence>